<reference evidence="1 2" key="1">
    <citation type="journal article" date="2019" name="Int. J. Syst. Evol. Microbiol.">
        <title>The Global Catalogue of Microorganisms (GCM) 10K type strain sequencing project: providing services to taxonomists for standard genome sequencing and annotation.</title>
        <authorList>
            <consortium name="The Broad Institute Genomics Platform"/>
            <consortium name="The Broad Institute Genome Sequencing Center for Infectious Disease"/>
            <person name="Wu L."/>
            <person name="Ma J."/>
        </authorList>
    </citation>
    <scope>NUCLEOTIDE SEQUENCE [LARGE SCALE GENOMIC DNA]</scope>
    <source>
        <strain evidence="1 2">JCM 15089</strain>
    </source>
</reference>
<organism evidence="1 2">
    <name type="scientific">Rhizomicrobium electricum</name>
    <dbReference type="NCBI Taxonomy" id="480070"/>
    <lineage>
        <taxon>Bacteria</taxon>
        <taxon>Pseudomonadati</taxon>
        <taxon>Pseudomonadota</taxon>
        <taxon>Alphaproteobacteria</taxon>
        <taxon>Micropepsales</taxon>
        <taxon>Micropepsaceae</taxon>
        <taxon>Rhizomicrobium</taxon>
    </lineage>
</organism>
<dbReference type="EMBL" id="BAAADD010000007">
    <property type="protein sequence ID" value="GAA0577713.1"/>
    <property type="molecule type" value="Genomic_DNA"/>
</dbReference>
<evidence type="ECO:0000313" key="2">
    <source>
        <dbReference type="Proteomes" id="UP001499951"/>
    </source>
</evidence>
<comment type="caution">
    <text evidence="1">The sequence shown here is derived from an EMBL/GenBank/DDBJ whole genome shotgun (WGS) entry which is preliminary data.</text>
</comment>
<dbReference type="Pfam" id="PF05013">
    <property type="entry name" value="FGase"/>
    <property type="match status" value="1"/>
</dbReference>
<dbReference type="Gene3D" id="3.40.630.40">
    <property type="entry name" value="Zn-dependent exopeptidases"/>
    <property type="match status" value="1"/>
</dbReference>
<protein>
    <submittedName>
        <fullName evidence="1">N-formylglutamate amidohydrolase</fullName>
    </submittedName>
</protein>
<sequence>MTTDPVLAALEAGPFCLIRPDEQRLPFVFASPHSGRTYPESFIARSSLSALALRRSEDAYVDELFDCVAGFGCPLIAARFPRAYVDANRAPGELDADMFAGPLSLPMETPGPRVHAGLGVIPRVVRDGVEIYRARLPTEEAEWRLERLYRPYHTALAALVEQTLARFGCAVVIDCHSMPSMPAVPELVFGDCHGTSATAALTRHVERAFASQGFATARNAPYAGGFTTHLYARRETGVHALQIELNRALYLDEEQIEKTASFAGIKGRLTGALRQVLNFDIAQLRPRRLAAE</sequence>
<dbReference type="SUPFAM" id="SSF53187">
    <property type="entry name" value="Zn-dependent exopeptidases"/>
    <property type="match status" value="1"/>
</dbReference>
<dbReference type="RefSeq" id="WP_166936150.1">
    <property type="nucleotide sequence ID" value="NZ_BAAADD010000007.1"/>
</dbReference>
<accession>A0ABN1EYF9</accession>
<proteinExistence type="predicted"/>
<evidence type="ECO:0000313" key="1">
    <source>
        <dbReference type="EMBL" id="GAA0577713.1"/>
    </source>
</evidence>
<gene>
    <name evidence="1" type="ORF">GCM10008942_28250</name>
</gene>
<keyword evidence="2" id="KW-1185">Reference proteome</keyword>
<dbReference type="InterPro" id="IPR007709">
    <property type="entry name" value="N-FG_amidohydro"/>
</dbReference>
<name>A0ABN1EYF9_9PROT</name>
<dbReference type="Proteomes" id="UP001499951">
    <property type="component" value="Unassembled WGS sequence"/>
</dbReference>